<feature type="binding site" evidence="14">
    <location>
        <position position="781"/>
    </location>
    <ligand>
        <name>ATP</name>
        <dbReference type="ChEBI" id="CHEBI:30616"/>
        <label>2</label>
    </ligand>
</feature>
<feature type="binding site" evidence="14">
    <location>
        <position position="188"/>
    </location>
    <ligand>
        <name>ATP</name>
        <dbReference type="ChEBI" id="CHEBI:30616"/>
        <label>1</label>
    </ligand>
</feature>
<feature type="binding site" evidence="14">
    <location>
        <position position="873"/>
    </location>
    <ligand>
        <name>Mg(2+)</name>
        <dbReference type="ChEBI" id="CHEBI:18420"/>
        <label>3</label>
    </ligand>
</feature>
<dbReference type="NCBIfam" id="TIGR01369">
    <property type="entry name" value="CPSaseII_lrg"/>
    <property type="match status" value="1"/>
</dbReference>
<dbReference type="InterPro" id="IPR011607">
    <property type="entry name" value="MGS-like_dom"/>
</dbReference>
<feature type="binding site" evidence="14">
    <location>
        <position position="312"/>
    </location>
    <ligand>
        <name>Mg(2+)</name>
        <dbReference type="ChEBI" id="CHEBI:18420"/>
        <label>1</label>
    </ligand>
</feature>
<dbReference type="Gene3D" id="3.40.50.1380">
    <property type="entry name" value="Methylglyoxal synthase-like domain"/>
    <property type="match status" value="1"/>
</dbReference>
<dbReference type="PROSITE" id="PS51257">
    <property type="entry name" value="PROKAR_LIPOPROTEIN"/>
    <property type="match status" value="1"/>
</dbReference>
<keyword evidence="8 14" id="KW-0547">Nucleotide-binding</keyword>
<dbReference type="RefSeq" id="WP_222507734.1">
    <property type="nucleotide sequence ID" value="NZ_JAHVJA010000002.1"/>
</dbReference>
<feature type="binding site" evidence="14">
    <location>
        <position position="815"/>
    </location>
    <ligand>
        <name>ATP</name>
        <dbReference type="ChEBI" id="CHEBI:30616"/>
        <label>2</label>
    </ligand>
</feature>
<dbReference type="InterPro" id="IPR016185">
    <property type="entry name" value="PreATP-grasp_dom_sf"/>
</dbReference>
<dbReference type="Pfam" id="PF02142">
    <property type="entry name" value="MGS"/>
    <property type="match status" value="1"/>
</dbReference>
<dbReference type="InterPro" id="IPR005480">
    <property type="entry name" value="CPSase_lsu_oligo"/>
</dbReference>
<dbReference type="InterPro" id="IPR058047">
    <property type="entry name" value="CPSase_preATP-grasp"/>
</dbReference>
<keyword evidence="4 14" id="KW-0436">Ligase</keyword>
<evidence type="ECO:0000256" key="13">
    <source>
        <dbReference type="ARBA" id="ARBA00047359"/>
    </source>
</evidence>
<feature type="binding site" evidence="14">
    <location>
        <position position="312"/>
    </location>
    <ligand>
        <name>Mn(2+)</name>
        <dbReference type="ChEBI" id="CHEBI:29035"/>
        <label>1</label>
    </ligand>
</feature>
<dbReference type="GO" id="GO:0004088">
    <property type="term" value="F:carbamoyl-phosphate synthase (glutamine-hydrolyzing) activity"/>
    <property type="evidence" value="ECO:0007669"/>
    <property type="project" value="UniProtKB-EC"/>
</dbReference>
<feature type="binding site" evidence="14">
    <location>
        <position position="255"/>
    </location>
    <ligand>
        <name>ATP</name>
        <dbReference type="ChEBI" id="CHEBI:30616"/>
        <label>1</label>
    </ligand>
</feature>
<feature type="region of interest" description="Allosteric domain" evidence="14">
    <location>
        <begin position="990"/>
        <end position="1123"/>
    </location>
</feature>
<dbReference type="PRINTS" id="PR00098">
    <property type="entry name" value="CPSASE"/>
</dbReference>
<dbReference type="SUPFAM" id="SSF48108">
    <property type="entry name" value="Carbamoyl phosphate synthetase, large subunit connection domain"/>
    <property type="match status" value="1"/>
</dbReference>
<dbReference type="PROSITE" id="PS51855">
    <property type="entry name" value="MGS"/>
    <property type="match status" value="1"/>
</dbReference>
<dbReference type="Gene3D" id="3.30.470.20">
    <property type="entry name" value="ATP-grasp fold, B domain"/>
    <property type="match status" value="2"/>
</dbReference>
<keyword evidence="18" id="KW-1185">Reference proteome</keyword>
<feature type="binding site" evidence="14">
    <location>
        <position position="873"/>
    </location>
    <ligand>
        <name>ATP</name>
        <dbReference type="ChEBI" id="CHEBI:30616"/>
        <label>2</label>
    </ligand>
</feature>
<keyword evidence="9 14" id="KW-0067">ATP-binding</keyword>
<feature type="binding site" evidence="14">
    <location>
        <position position="314"/>
    </location>
    <ligand>
        <name>Mn(2+)</name>
        <dbReference type="ChEBI" id="CHEBI:29035"/>
        <label>2</label>
    </ligand>
</feature>
<feature type="binding site" evidence="14">
    <location>
        <position position="129"/>
    </location>
    <ligand>
        <name>ATP</name>
        <dbReference type="ChEBI" id="CHEBI:30616"/>
        <label>1</label>
    </ligand>
</feature>
<dbReference type="SUPFAM" id="SSF52440">
    <property type="entry name" value="PreATP-grasp domain"/>
    <property type="match status" value="2"/>
</dbReference>
<feature type="binding site" evidence="14">
    <location>
        <position position="312"/>
    </location>
    <ligand>
        <name>ATP</name>
        <dbReference type="ChEBI" id="CHEBI:30616"/>
        <label>1</label>
    </ligand>
</feature>
<feature type="binding site" evidence="14">
    <location>
        <position position="182"/>
    </location>
    <ligand>
        <name>ATP</name>
        <dbReference type="ChEBI" id="CHEBI:30616"/>
        <label>1</label>
    </ligand>
</feature>
<reference evidence="17 18" key="1">
    <citation type="submission" date="2021-06" db="EMBL/GenBank/DDBJ databases">
        <title>50 bacteria genomes isolated from Dapeng, Shenzhen, China.</title>
        <authorList>
            <person name="Zheng W."/>
            <person name="Yu S."/>
            <person name="Huang Y."/>
        </authorList>
    </citation>
    <scope>NUCLEOTIDE SEQUENCE [LARGE SCALE GENOMIC DNA]</scope>
    <source>
        <strain evidence="17 18">DP1N14-2</strain>
    </source>
</reference>
<dbReference type="PANTHER" id="PTHR11405">
    <property type="entry name" value="CARBAMOYLTRANSFERASE FAMILY MEMBER"/>
    <property type="match status" value="1"/>
</dbReference>
<comment type="caution">
    <text evidence="14">Lacks conserved residue(s) required for the propagation of feature annotation.</text>
</comment>
<feature type="binding site" evidence="14">
    <location>
        <position position="189"/>
    </location>
    <ligand>
        <name>ATP</name>
        <dbReference type="ChEBI" id="CHEBI:30616"/>
        <label>1</label>
    </ligand>
</feature>
<dbReference type="SUPFAM" id="SSF56059">
    <property type="entry name" value="Glutathione synthetase ATP-binding domain-like"/>
    <property type="match status" value="2"/>
</dbReference>
<dbReference type="EC" id="6.3.4.16" evidence="14"/>
<gene>
    <name evidence="14 17" type="primary">carB</name>
    <name evidence="17" type="ORF">KUV26_06335</name>
</gene>
<dbReference type="HAMAP" id="MF_01210_A">
    <property type="entry name" value="CPSase_L_chain_A"/>
    <property type="match status" value="1"/>
</dbReference>
<evidence type="ECO:0000256" key="3">
    <source>
        <dbReference type="ARBA" id="ARBA00022571"/>
    </source>
</evidence>
<proteinExistence type="inferred from homology"/>
<feature type="domain" description="MGS-like" evidence="16">
    <location>
        <begin position="990"/>
        <end position="1123"/>
    </location>
</feature>
<dbReference type="PANTHER" id="PTHR11405:SF53">
    <property type="entry name" value="CARBAMOYL-PHOSPHATE SYNTHASE [AMMONIA], MITOCHONDRIAL"/>
    <property type="match status" value="1"/>
</dbReference>
<dbReference type="Gene3D" id="1.10.1030.10">
    <property type="entry name" value="Carbamoyl-phosphate synthetase, large subunit oligomerisation domain"/>
    <property type="match status" value="1"/>
</dbReference>
<comment type="caution">
    <text evidence="17">The sequence shown here is derived from an EMBL/GenBank/DDBJ whole genome shotgun (WGS) entry which is preliminary data.</text>
</comment>
<evidence type="ECO:0000256" key="2">
    <source>
        <dbReference type="ARBA" id="ARBA00009799"/>
    </source>
</evidence>
<feature type="binding site" evidence="14">
    <location>
        <position position="223"/>
    </location>
    <ligand>
        <name>ATP</name>
        <dbReference type="ChEBI" id="CHEBI:30616"/>
        <label>1</label>
    </ligand>
</feature>
<name>A0ABS7NCY0_9RHOB</name>
<evidence type="ECO:0000256" key="9">
    <source>
        <dbReference type="ARBA" id="ARBA00022840"/>
    </source>
</evidence>
<accession>A0ABS7NCY0</accession>
<feature type="domain" description="ATP-grasp" evidence="15">
    <location>
        <begin position="706"/>
        <end position="902"/>
    </location>
</feature>
<feature type="binding site" evidence="14">
    <location>
        <position position="873"/>
    </location>
    <ligand>
        <name>Mn(2+)</name>
        <dbReference type="ChEBI" id="CHEBI:29035"/>
        <label>3</label>
    </ligand>
</feature>
<comment type="catalytic activity">
    <reaction evidence="14">
        <text>hydrogencarbonate + L-glutamine + 2 ATP + H2O = carbamoyl phosphate + L-glutamate + 2 ADP + phosphate + 2 H(+)</text>
        <dbReference type="Rhea" id="RHEA:18633"/>
        <dbReference type="ChEBI" id="CHEBI:15377"/>
        <dbReference type="ChEBI" id="CHEBI:15378"/>
        <dbReference type="ChEBI" id="CHEBI:17544"/>
        <dbReference type="ChEBI" id="CHEBI:29985"/>
        <dbReference type="ChEBI" id="CHEBI:30616"/>
        <dbReference type="ChEBI" id="CHEBI:43474"/>
        <dbReference type="ChEBI" id="CHEBI:58228"/>
        <dbReference type="ChEBI" id="CHEBI:58359"/>
        <dbReference type="ChEBI" id="CHEBI:456216"/>
        <dbReference type="EC" id="6.3.5.5"/>
    </reaction>
</comment>
<evidence type="ECO:0000256" key="7">
    <source>
        <dbReference type="ARBA" id="ARBA00022737"/>
    </source>
</evidence>
<dbReference type="Pfam" id="PF02786">
    <property type="entry name" value="CPSase_L_D2"/>
    <property type="match status" value="2"/>
</dbReference>
<feature type="binding site" evidence="14">
    <location>
        <position position="254"/>
    </location>
    <ligand>
        <name>ATP</name>
        <dbReference type="ChEBI" id="CHEBI:30616"/>
        <label>1</label>
    </ligand>
</feature>
<dbReference type="PROSITE" id="PS00866">
    <property type="entry name" value="CPSASE_1"/>
    <property type="match status" value="1"/>
</dbReference>
<dbReference type="PROSITE" id="PS00867">
    <property type="entry name" value="CPSASE_2"/>
    <property type="match status" value="2"/>
</dbReference>
<dbReference type="InterPro" id="IPR036897">
    <property type="entry name" value="CarbamoylP_synth_lsu_oligo_sf"/>
</dbReference>
<evidence type="ECO:0000256" key="14">
    <source>
        <dbReference type="HAMAP-Rule" id="MF_01210"/>
    </source>
</evidence>
<evidence type="ECO:0000256" key="6">
    <source>
        <dbReference type="ARBA" id="ARBA00022723"/>
    </source>
</evidence>
<evidence type="ECO:0000313" key="18">
    <source>
        <dbReference type="Proteomes" id="UP000766629"/>
    </source>
</evidence>
<dbReference type="InterPro" id="IPR036914">
    <property type="entry name" value="MGS-like_dom_sf"/>
</dbReference>
<feature type="binding site" evidence="14">
    <location>
        <position position="856"/>
    </location>
    <ligand>
        <name>ATP</name>
        <dbReference type="ChEBI" id="CHEBI:30616"/>
        <label>2</label>
    </ligand>
</feature>
<feature type="binding site" evidence="14">
    <location>
        <position position="298"/>
    </location>
    <ligand>
        <name>Mn(2+)</name>
        <dbReference type="ChEBI" id="CHEBI:29035"/>
        <label>1</label>
    </ligand>
</feature>
<evidence type="ECO:0000256" key="5">
    <source>
        <dbReference type="ARBA" id="ARBA00022605"/>
    </source>
</evidence>
<keyword evidence="5 14" id="KW-0028">Amino-acid biosynthesis</keyword>
<keyword evidence="7 14" id="KW-0677">Repeat</keyword>
<comment type="pathway">
    <text evidence="14">Pyrimidine metabolism; UMP biosynthesis via de novo pathway; (S)-dihydroorotate from bicarbonate: step 1/3.</text>
</comment>
<feature type="binding site" evidence="14">
    <location>
        <position position="742"/>
    </location>
    <ligand>
        <name>ATP</name>
        <dbReference type="ChEBI" id="CHEBI:30616"/>
        <label>2</label>
    </ligand>
</feature>
<comment type="cofactor">
    <cofactor evidence="14">
        <name>Mg(2+)</name>
        <dbReference type="ChEBI" id="CHEBI:18420"/>
    </cofactor>
    <cofactor evidence="14">
        <name>Mn(2+)</name>
        <dbReference type="ChEBI" id="CHEBI:29035"/>
    </cofactor>
    <text evidence="14">Binds 4 Mg(2+) or Mn(2+) ions per subunit.</text>
</comment>
<keyword evidence="3 14" id="KW-0055">Arginine biosynthesis</keyword>
<feature type="binding site" evidence="14">
    <location>
        <position position="314"/>
    </location>
    <ligand>
        <name>Mg(2+)</name>
        <dbReference type="ChEBI" id="CHEBI:18420"/>
        <label>2</label>
    </ligand>
</feature>
<dbReference type="InterPro" id="IPR006275">
    <property type="entry name" value="CPSase_lsu"/>
</dbReference>
<feature type="binding site" evidence="14">
    <location>
        <position position="875"/>
    </location>
    <ligand>
        <name>Mn(2+)</name>
        <dbReference type="ChEBI" id="CHEBI:29035"/>
        <label>4</label>
    </ligand>
</feature>
<feature type="binding site" evidence="14">
    <location>
        <position position="298"/>
    </location>
    <ligand>
        <name>ATP</name>
        <dbReference type="ChEBI" id="CHEBI:30616"/>
        <label>1</label>
    </ligand>
</feature>
<dbReference type="EC" id="6.3.5.5" evidence="14"/>
<dbReference type="NCBIfam" id="NF009455">
    <property type="entry name" value="PRK12815.1"/>
    <property type="match status" value="1"/>
</dbReference>
<feature type="binding site" evidence="14">
    <location>
        <position position="816"/>
    </location>
    <ligand>
        <name>ATP</name>
        <dbReference type="ChEBI" id="CHEBI:30616"/>
        <label>2</label>
    </ligand>
</feature>
<dbReference type="CDD" id="cd01424">
    <property type="entry name" value="MGS_CPS_II"/>
    <property type="match status" value="1"/>
</dbReference>
<dbReference type="SMART" id="SM00851">
    <property type="entry name" value="MGS"/>
    <property type="match status" value="1"/>
</dbReference>
<dbReference type="PROSITE" id="PS50975">
    <property type="entry name" value="ATP_GRASP"/>
    <property type="match status" value="2"/>
</dbReference>
<feature type="binding site" evidence="14">
    <location>
        <position position="814"/>
    </location>
    <ligand>
        <name>ATP</name>
        <dbReference type="ChEBI" id="CHEBI:30616"/>
        <label>2</label>
    </ligand>
</feature>
<evidence type="ECO:0000256" key="12">
    <source>
        <dbReference type="ARBA" id="ARBA00023211"/>
    </source>
</evidence>
<comment type="similarity">
    <text evidence="2 14">Belongs to the CarB family.</text>
</comment>
<feature type="binding site" evidence="14">
    <location>
        <position position="873"/>
    </location>
    <ligand>
        <name>Mg(2+)</name>
        <dbReference type="ChEBI" id="CHEBI:18420"/>
        <label>4</label>
    </ligand>
</feature>
<evidence type="ECO:0000256" key="11">
    <source>
        <dbReference type="ARBA" id="ARBA00022975"/>
    </source>
</evidence>
<dbReference type="HAMAP" id="MF_01210_B">
    <property type="entry name" value="CPSase_L_chain_B"/>
    <property type="match status" value="1"/>
</dbReference>
<comment type="catalytic activity">
    <reaction evidence="13 14">
        <text>hydrogencarbonate + NH4(+) + 2 ATP = carbamoyl phosphate + 2 ADP + phosphate + 2 H(+)</text>
        <dbReference type="Rhea" id="RHEA:18029"/>
        <dbReference type="ChEBI" id="CHEBI:15378"/>
        <dbReference type="ChEBI" id="CHEBI:17544"/>
        <dbReference type="ChEBI" id="CHEBI:28938"/>
        <dbReference type="ChEBI" id="CHEBI:30616"/>
        <dbReference type="ChEBI" id="CHEBI:43474"/>
        <dbReference type="ChEBI" id="CHEBI:58228"/>
        <dbReference type="ChEBI" id="CHEBI:456216"/>
        <dbReference type="EC" id="6.3.4.16"/>
    </reaction>
</comment>
<keyword evidence="10" id="KW-0460">Magnesium</keyword>
<feature type="binding site" evidence="14">
    <location>
        <position position="788"/>
    </location>
    <ligand>
        <name>ATP</name>
        <dbReference type="ChEBI" id="CHEBI:30616"/>
        <label>2</label>
    </ligand>
</feature>
<dbReference type="Pfam" id="PF02787">
    <property type="entry name" value="CPSase_L_D3"/>
    <property type="match status" value="1"/>
</dbReference>
<dbReference type="Gene3D" id="3.30.1490.20">
    <property type="entry name" value="ATP-grasp fold, A domain"/>
    <property type="match status" value="1"/>
</dbReference>
<evidence type="ECO:0000313" key="17">
    <source>
        <dbReference type="EMBL" id="MBY6139052.1"/>
    </source>
</evidence>
<dbReference type="Pfam" id="PF25596">
    <property type="entry name" value="CPSase_L_D1"/>
    <property type="match status" value="2"/>
</dbReference>
<feature type="binding site" evidence="14">
    <location>
        <position position="875"/>
    </location>
    <ligand>
        <name>Mg(2+)</name>
        <dbReference type="ChEBI" id="CHEBI:18420"/>
        <label>4</label>
    </ligand>
</feature>
<feature type="binding site" evidence="14">
    <location>
        <position position="312"/>
    </location>
    <ligand>
        <name>Mn(2+)</name>
        <dbReference type="ChEBI" id="CHEBI:29035"/>
        <label>2</label>
    </ligand>
</feature>
<feature type="binding site" evidence="14">
    <location>
        <position position="298"/>
    </location>
    <ligand>
        <name>Mg(2+)</name>
        <dbReference type="ChEBI" id="CHEBI:18420"/>
        <label>1</label>
    </ligand>
</feature>
<feature type="binding site" evidence="14">
    <location>
        <position position="221"/>
    </location>
    <ligand>
        <name>ATP</name>
        <dbReference type="ChEBI" id="CHEBI:30616"/>
        <label>1</label>
    </ligand>
</feature>
<comment type="pathway">
    <text evidence="1 14">Amino-acid biosynthesis; L-arginine biosynthesis; carbamoyl phosphate from bicarbonate: step 1/1.</text>
</comment>
<feature type="binding site" evidence="14">
    <location>
        <position position="873"/>
    </location>
    <ligand>
        <name>Mn(2+)</name>
        <dbReference type="ChEBI" id="CHEBI:29035"/>
        <label>4</label>
    </ligand>
</feature>
<dbReference type="NCBIfam" id="NF003671">
    <property type="entry name" value="PRK05294.1"/>
    <property type="match status" value="1"/>
</dbReference>
<dbReference type="InterPro" id="IPR033937">
    <property type="entry name" value="MGS_CPS_CarB"/>
</dbReference>
<keyword evidence="11 14" id="KW-0665">Pyrimidine biosynthesis</keyword>
<evidence type="ECO:0000256" key="1">
    <source>
        <dbReference type="ARBA" id="ARBA00005077"/>
    </source>
</evidence>
<feature type="binding site" evidence="14">
    <location>
        <position position="312"/>
    </location>
    <ligand>
        <name>Mg(2+)</name>
        <dbReference type="ChEBI" id="CHEBI:18420"/>
        <label>2</label>
    </ligand>
</feature>
<feature type="binding site" evidence="14">
    <location>
        <position position="856"/>
    </location>
    <ligand>
        <name>Mg(2+)</name>
        <dbReference type="ChEBI" id="CHEBI:18420"/>
        <label>3</label>
    </ligand>
</feature>
<protein>
    <recommendedName>
        <fullName evidence="14">Carbamoyl phosphate synthase large chain</fullName>
        <ecNumber evidence="14">6.3.4.16</ecNumber>
        <ecNumber evidence="14">6.3.5.5</ecNumber>
    </recommendedName>
    <alternativeName>
        <fullName evidence="14">Carbamoyl phosphate synthetase ammonia chain</fullName>
    </alternativeName>
</protein>
<dbReference type="Gene3D" id="3.40.50.20">
    <property type="match status" value="2"/>
</dbReference>
<sequence>MPKRTDIQSIMIIGAGPIVIGQACEFDYSGAQACKALREEGYRVILVNSNPATIMTDPGLADATYIEPITPEVVAKIIEKERPDALLPTMGGQTGLNTSLALEEMGVLEKFGVEMIGAKRDAIEMAEDRKLFREAMDRLGIENPKATIVTAPKRENGTADLDEGVRIALEALDEIGLPAIIRPAFTLGGTGGGVAYNRDDYIHFCRSGMDASPVNQILVDESLLGWKEYEMEVVRDKADNAIIVCSIENVDPMGVHTGDSITVAPALTLTDKEYQIMRTHSINVLREIGVETGGSNVQWAVNPADGRMVVIEMNPRVSRSSALASKATGFPIAKIAAKLAVGYTLDELDNDITKVTPASFEPTIDYVVTKIPKFAFEKFPGSEPYLTTAMKSVGEAMAIGRTIHESLQKALASMESGLTGFDEVMIDGVGAGAWEPAGDKAAVIKAIGKQTPDRMRTIAQAMRHGLSDDEIHAVTKFDPWFLARIREIVEAEAGIREGGLPKDEAGLRALKMLGFTDARLAKLTGQKEAEVRAARRALGVNAVFKRIDTCAAEFEAQTPYMYSTYETPAFGDAECEARPSEKKKVVILGGGPNRIGQGIEFDYCCCHACFALTDAGYETIMINCNPETVSTDYDTSDRLYFEPLTFEHVMEILRVEQDNGTLHGVIVQFGGQTPLKLANALEAEGIPILGTSPDAIDLAEDRERFQALVNKLGLKQPKNGIASTDAQALEIAGEIGFPLVIRPSYVLGGRAMEIVRDMDQLKRYINEAVVVSGDSPVLLDSYLAGAVELDVDALCDGKNVHVTGIMQHIEEAGVHSGDSACSLPPYSLGKDVIEQIKEQTNALARALNVVGLMNVQFAIKANENGEEEIFLIEVNPRASRTVPFVAKATDSAIASIAARVMAGEPLTNFPMRPPYGPDAGYDVNTPIADPMTLADPDMPWFSVKEAVLPFARFPGVDTILGPEMRSTGEVMGWDRSFARAFLKAQMGAGMVLPSKGRAFISIKDADKGRLMLEAAQILVEQGFTLVATRGTQSWLEGQGVACELVNKVYEGRPHVVDMLKDGDVQLLMNTTEGAQAVEDSKEMRSVALYDKIPYFTTAAGANAAARAIKAQAEGDVEVKSLQG</sequence>
<evidence type="ECO:0000256" key="4">
    <source>
        <dbReference type="ARBA" id="ARBA00022598"/>
    </source>
</evidence>
<dbReference type="InterPro" id="IPR005479">
    <property type="entry name" value="CPAse_ATP-bd"/>
</dbReference>
<dbReference type="InterPro" id="IPR011761">
    <property type="entry name" value="ATP-grasp"/>
</dbReference>
<dbReference type="EMBL" id="JAHVJA010000002">
    <property type="protein sequence ID" value="MBY6139052.1"/>
    <property type="molecule type" value="Genomic_DNA"/>
</dbReference>
<keyword evidence="6" id="KW-0479">Metal-binding</keyword>
<dbReference type="Proteomes" id="UP000766629">
    <property type="component" value="Unassembled WGS sequence"/>
</dbReference>
<evidence type="ECO:0000256" key="8">
    <source>
        <dbReference type="ARBA" id="ARBA00022741"/>
    </source>
</evidence>
<evidence type="ECO:0000259" key="15">
    <source>
        <dbReference type="PROSITE" id="PS50975"/>
    </source>
</evidence>
<dbReference type="SUPFAM" id="SSF52335">
    <property type="entry name" value="Methylglyoxal synthase-like"/>
    <property type="match status" value="1"/>
</dbReference>
<keyword evidence="12" id="KW-0464">Manganese</keyword>
<comment type="subunit">
    <text evidence="14">Composed of two chains; the small (or glutamine) chain promotes the hydrolysis of glutamine to ammonia, which is used by the large (or ammonia) chain to synthesize carbamoyl phosphate. Tetramer of heterodimers (alpha,beta)4.</text>
</comment>
<feature type="binding site" evidence="14">
    <location>
        <position position="813"/>
    </location>
    <ligand>
        <name>ATP</name>
        <dbReference type="ChEBI" id="CHEBI:30616"/>
        <label>2</label>
    </ligand>
</feature>
<comment type="function">
    <text evidence="14">Large subunit of the glutamine-dependent carbamoyl phosphate synthetase (CPSase). CPSase catalyzes the formation of carbamoyl phosphate from the ammonia moiety of glutamine, carbonate, and phosphate donated by ATP, constituting the first step of 2 biosynthetic pathways, one leading to arginine and/or urea and the other to pyrimidine nucleotides. The large subunit (synthetase) binds the substrates ammonia (free or transferred from glutamine from the small subunit), hydrogencarbonate and ATP and carries out an ATP-coupled ligase reaction, activating hydrogencarbonate by forming carboxy phosphate which reacts with ammonia to form carbamoyl phosphate.</text>
</comment>
<evidence type="ECO:0000256" key="10">
    <source>
        <dbReference type="ARBA" id="ARBA00022842"/>
    </source>
</evidence>
<feature type="binding site" evidence="14">
    <location>
        <position position="228"/>
    </location>
    <ligand>
        <name>ATP</name>
        <dbReference type="ChEBI" id="CHEBI:30616"/>
        <label>1</label>
    </ligand>
</feature>
<comment type="domain">
    <text evidence="14">The large subunit is composed of 2 ATP-grasp domains that are involved in binding the 2 ATP molecules needed for carbamoyl phosphate synthesis. The N-terminal ATP-grasp domain (referred to as the carboxyphosphate synthetic component) catalyzes the ATP-dependent phosphorylation of hydrogencarbonate to carboxyphosphate and the subsequent nucleophilic attack by ammonia to form a carbamate intermediate. The C-terminal ATP-grasp domain (referred to as the carbamoyl phosphate synthetic component) then catalyzes the phosphorylation of carbamate with the second ATP to form the end product carbamoyl phosphate. The reactive and unstable enzyme intermediates are sequentially channeled from one active site to the next through the interior of the protein over a distance of at least 96 A.</text>
</comment>
<feature type="region of interest" description="Carboxyphosphate synthetic domain" evidence="14">
    <location>
        <begin position="1"/>
        <end position="415"/>
    </location>
</feature>
<organism evidence="17 18">
    <name type="scientific">Leisingera daeponensis</name>
    <dbReference type="NCBI Taxonomy" id="405746"/>
    <lineage>
        <taxon>Bacteria</taxon>
        <taxon>Pseudomonadati</taxon>
        <taxon>Pseudomonadota</taxon>
        <taxon>Alphaproteobacteria</taxon>
        <taxon>Rhodobacterales</taxon>
        <taxon>Roseobacteraceae</taxon>
        <taxon>Leisingera</taxon>
    </lineage>
</organism>
<evidence type="ECO:0000259" key="16">
    <source>
        <dbReference type="PROSITE" id="PS51855"/>
    </source>
</evidence>
<dbReference type="SMART" id="SM01096">
    <property type="entry name" value="CPSase_L_D3"/>
    <property type="match status" value="1"/>
</dbReference>
<dbReference type="InterPro" id="IPR013815">
    <property type="entry name" value="ATP_grasp_subdomain_1"/>
</dbReference>
<feature type="binding site" evidence="14">
    <location>
        <position position="256"/>
    </location>
    <ligand>
        <name>ATP</name>
        <dbReference type="ChEBI" id="CHEBI:30616"/>
        <label>1</label>
    </ligand>
</feature>
<feature type="binding site" evidence="14">
    <location>
        <position position="856"/>
    </location>
    <ligand>
        <name>Mn(2+)</name>
        <dbReference type="ChEBI" id="CHEBI:29035"/>
        <label>3</label>
    </ligand>
</feature>
<feature type="binding site" evidence="14">
    <location>
        <position position="783"/>
    </location>
    <ligand>
        <name>ATP</name>
        <dbReference type="ChEBI" id="CHEBI:30616"/>
        <label>2</label>
    </ligand>
</feature>
<dbReference type="InterPro" id="IPR005483">
    <property type="entry name" value="CPSase_dom"/>
</dbReference>
<feature type="domain" description="ATP-grasp" evidence="15">
    <location>
        <begin position="133"/>
        <end position="341"/>
    </location>
</feature>